<dbReference type="InterPro" id="IPR045055">
    <property type="entry name" value="DNA2/NAM7-like"/>
</dbReference>
<evidence type="ECO:0000259" key="7">
    <source>
        <dbReference type="Pfam" id="PF13086"/>
    </source>
</evidence>
<protein>
    <submittedName>
        <fullName evidence="9">Putative helicase senataxin</fullName>
    </submittedName>
</protein>
<dbReference type="GO" id="GO:0001147">
    <property type="term" value="F:transcription termination site sequence-specific DNA binding"/>
    <property type="evidence" value="ECO:0007669"/>
    <property type="project" value="TreeGrafter"/>
</dbReference>
<dbReference type="Pfam" id="PF13087">
    <property type="entry name" value="AAA_12"/>
    <property type="match status" value="1"/>
</dbReference>
<name>A0A6G1SPJ2_9ACAR</name>
<dbReference type="AlphaFoldDB" id="A0A6G1SPJ2"/>
<reference evidence="9" key="1">
    <citation type="submission" date="2018-10" db="EMBL/GenBank/DDBJ databases">
        <title>Transcriptome assembly of Aceria tosichella (Wheat curl mite) Type 2.</title>
        <authorList>
            <person name="Scully E.D."/>
            <person name="Geib S.M."/>
            <person name="Palmer N.A."/>
            <person name="Gupta A.K."/>
            <person name="Sarath G."/>
            <person name="Tatineni S."/>
        </authorList>
    </citation>
    <scope>NUCLEOTIDE SEQUENCE</scope>
    <source>
        <strain evidence="9">LincolnNE</strain>
    </source>
</reference>
<dbReference type="CDD" id="cd18808">
    <property type="entry name" value="SF1_C_Upf1"/>
    <property type="match status" value="1"/>
</dbReference>
<evidence type="ECO:0000256" key="6">
    <source>
        <dbReference type="SAM" id="MobiDB-lite"/>
    </source>
</evidence>
<evidence type="ECO:0000256" key="3">
    <source>
        <dbReference type="ARBA" id="ARBA00022806"/>
    </source>
</evidence>
<evidence type="ECO:0000256" key="2">
    <source>
        <dbReference type="ARBA" id="ARBA00022801"/>
    </source>
</evidence>
<feature type="coiled-coil region" evidence="5">
    <location>
        <begin position="427"/>
        <end position="487"/>
    </location>
</feature>
<evidence type="ECO:0000256" key="1">
    <source>
        <dbReference type="ARBA" id="ARBA00022741"/>
    </source>
</evidence>
<dbReference type="GO" id="GO:0016604">
    <property type="term" value="C:nuclear body"/>
    <property type="evidence" value="ECO:0007669"/>
    <property type="project" value="TreeGrafter"/>
</dbReference>
<feature type="compositionally biased region" description="Polar residues" evidence="6">
    <location>
        <begin position="823"/>
        <end position="842"/>
    </location>
</feature>
<dbReference type="InterPro" id="IPR027417">
    <property type="entry name" value="P-loop_NTPase"/>
</dbReference>
<dbReference type="GO" id="GO:0005694">
    <property type="term" value="C:chromosome"/>
    <property type="evidence" value="ECO:0007669"/>
    <property type="project" value="UniProtKB-ARBA"/>
</dbReference>
<dbReference type="GO" id="GO:0006369">
    <property type="term" value="P:termination of RNA polymerase II transcription"/>
    <property type="evidence" value="ECO:0007669"/>
    <property type="project" value="TreeGrafter"/>
</dbReference>
<dbReference type="PANTHER" id="PTHR10887">
    <property type="entry name" value="DNA2/NAM7 HELICASE FAMILY"/>
    <property type="match status" value="1"/>
</dbReference>
<dbReference type="Gene3D" id="3.40.50.300">
    <property type="entry name" value="P-loop containing nucleotide triphosphate hydrolases"/>
    <property type="match status" value="2"/>
</dbReference>
<dbReference type="PANTHER" id="PTHR10887:SF495">
    <property type="entry name" value="HELICASE SENATAXIN ISOFORM X1-RELATED"/>
    <property type="match status" value="1"/>
</dbReference>
<gene>
    <name evidence="9" type="primary">Setx</name>
    <name evidence="9" type="ORF">g.15968</name>
</gene>
<dbReference type="InterPro" id="IPR041679">
    <property type="entry name" value="DNA2/NAM7-like_C"/>
</dbReference>
<keyword evidence="1" id="KW-0547">Nucleotide-binding</keyword>
<proteinExistence type="predicted"/>
<evidence type="ECO:0000256" key="5">
    <source>
        <dbReference type="SAM" id="Coils"/>
    </source>
</evidence>
<dbReference type="InterPro" id="IPR047187">
    <property type="entry name" value="SF1_C_Upf1"/>
</dbReference>
<dbReference type="FunFam" id="3.40.50.300:FF:000326">
    <property type="entry name" value="P-loop containing nucleoside triphosphate hydrolase"/>
    <property type="match status" value="1"/>
</dbReference>
<keyword evidence="4" id="KW-0067">ATP-binding</keyword>
<accession>A0A6G1SPJ2</accession>
<evidence type="ECO:0000256" key="4">
    <source>
        <dbReference type="ARBA" id="ARBA00022840"/>
    </source>
</evidence>
<feature type="region of interest" description="Disordered" evidence="6">
    <location>
        <begin position="819"/>
        <end position="846"/>
    </location>
</feature>
<dbReference type="CDD" id="cd18042">
    <property type="entry name" value="DEXXQc_SETX"/>
    <property type="match status" value="1"/>
</dbReference>
<dbReference type="GO" id="GO:0005524">
    <property type="term" value="F:ATP binding"/>
    <property type="evidence" value="ECO:0007669"/>
    <property type="project" value="UniProtKB-KW"/>
</dbReference>
<sequence>MSTEVPEVVEAILTAILQWRVIWLDEQKKNAHPPPICRAESKRLKIVYDSYKDYEATFIPLLMHEIWAQIFDEWSRLEADIFGATPMDVDEPLAGAASSNSILTSQNVFAPKRSQSSAQQRRFNIGVMDIKREGQYQLTLRCQYIVESNRTASHMKIVSEGDLVRIDVVVALDQNQVREREQDFIVDVQKGTAIHGLFGYVNDVSSERITKYTQLATCFGQHPERFRNHHVVNYSVVIAKRPLRLRLDEPMRLSVIYYLKPMIRQIESVAMLKESALASDILNPKVITCQLTIPTVVSIKSPHFNDMQYKAIIGTNEALSRPYEIPKIQLIQGPPGTGKTHTLVGIIKHFYMNLNFSKSPMVPKILICAPSNGAVDEVAKRLMKEREVTKKGPMRRSLRLVRVGHPDQISLAVKSISLDELVESNVRAKTDDLKKKSSAEIKELEEELSRCDTEIANFRVLKRHSEIPDLEHKIARLSKELEAKKNSEDTSARREVSEASKRNLRYELVRNADVILSTLNSCQRHPLDSLFRRDQRTELSFHCAIVDEASQCVEPELLMPLCYKISKMILIGDPMQLPATVISRHAQDYDFGRSLFERFFIHFGKYDPKSPIAMLTDQYRMHPDICHFPSKQFYDGRLRTARIPLATYPLKPYILFEVRHGSQKSSSTSLENEVEAGLIRNILMAVLTKAPEKSTVGVITPYKSQKRLLTSRIASLQSQRQIRVDVNTCDGFQGQEKDIIILSCVRTFEYGNSIGFLKSFQRVNVALTRAKRCLIVCLSGKASSRDKTWAALVEDAVERRVIQTLLTTPTASALEKMMAADSGTKNNEPSVQQANSTKASEPSSHEYVPDYIMPMDID</sequence>
<dbReference type="GO" id="GO:0016787">
    <property type="term" value="F:hydrolase activity"/>
    <property type="evidence" value="ECO:0007669"/>
    <property type="project" value="UniProtKB-KW"/>
</dbReference>
<dbReference type="EMBL" id="GGYP01007350">
    <property type="protein sequence ID" value="MDE52121.1"/>
    <property type="molecule type" value="Transcribed_RNA"/>
</dbReference>
<keyword evidence="2" id="KW-0378">Hydrolase</keyword>
<dbReference type="GO" id="GO:0004386">
    <property type="term" value="F:helicase activity"/>
    <property type="evidence" value="ECO:0007669"/>
    <property type="project" value="UniProtKB-KW"/>
</dbReference>
<dbReference type="Pfam" id="PF13086">
    <property type="entry name" value="AAA_11"/>
    <property type="match status" value="1"/>
</dbReference>
<keyword evidence="3 9" id="KW-0347">Helicase</keyword>
<evidence type="ECO:0000259" key="8">
    <source>
        <dbReference type="Pfam" id="PF13087"/>
    </source>
</evidence>
<feature type="domain" description="DNA2/NAM7 helicase helicase" evidence="7">
    <location>
        <begin position="304"/>
        <end position="584"/>
    </location>
</feature>
<dbReference type="InterPro" id="IPR041677">
    <property type="entry name" value="DNA2/NAM7_AAA_11"/>
</dbReference>
<evidence type="ECO:0000313" key="9">
    <source>
        <dbReference type="EMBL" id="MDE52121.1"/>
    </source>
</evidence>
<feature type="domain" description="DNA2/NAM7 helicase-like C-terminal" evidence="8">
    <location>
        <begin position="592"/>
        <end position="777"/>
    </location>
</feature>
<dbReference type="SUPFAM" id="SSF52540">
    <property type="entry name" value="P-loop containing nucleoside triphosphate hydrolases"/>
    <property type="match status" value="1"/>
</dbReference>
<organism evidence="9">
    <name type="scientific">Aceria tosichella</name>
    <name type="common">wheat curl mite</name>
    <dbReference type="NCBI Taxonomy" id="561515"/>
    <lineage>
        <taxon>Eukaryota</taxon>
        <taxon>Metazoa</taxon>
        <taxon>Ecdysozoa</taxon>
        <taxon>Arthropoda</taxon>
        <taxon>Chelicerata</taxon>
        <taxon>Arachnida</taxon>
        <taxon>Acari</taxon>
        <taxon>Acariformes</taxon>
        <taxon>Trombidiformes</taxon>
        <taxon>Prostigmata</taxon>
        <taxon>Eupodina</taxon>
        <taxon>Eriophyoidea</taxon>
        <taxon>Eriophyidae</taxon>
        <taxon>Eriophyinae</taxon>
        <taxon>Aceriini</taxon>
        <taxon>Aceria</taxon>
    </lineage>
</organism>
<keyword evidence="5" id="KW-0175">Coiled coil</keyword>